<sequence length="181" mass="21523">MKSHHMQAHFQKLYVQRDEMEQKLVAFKGMEWERPLQDKWSWGETYYHLYLMLKNFRRLSKVYIPLTTPVAALRKSKPFTTHSPNIYEAYQAKKKKPMKAPFIIMPPKEIANNVSFDWLIEELNQETNQLEEIVATVPDDIAGHIRFPDPLANNPNLIQSIDLLGIHEKHHFLICDKYYRK</sequence>
<proteinExistence type="predicted"/>
<protein>
    <submittedName>
        <fullName evidence="1">DinB family protein</fullName>
    </submittedName>
</protein>
<dbReference type="Proteomes" id="UP001277972">
    <property type="component" value="Unassembled WGS sequence"/>
</dbReference>
<keyword evidence="2" id="KW-1185">Reference proteome</keyword>
<dbReference type="EMBL" id="JAWZSR010000020">
    <property type="protein sequence ID" value="MDX8047691.1"/>
    <property type="molecule type" value="Genomic_DNA"/>
</dbReference>
<organism evidence="1 2">
    <name type="scientific">Gracilibacillus pellucidus</name>
    <dbReference type="NCBI Taxonomy" id="3095368"/>
    <lineage>
        <taxon>Bacteria</taxon>
        <taxon>Bacillati</taxon>
        <taxon>Bacillota</taxon>
        <taxon>Bacilli</taxon>
        <taxon>Bacillales</taxon>
        <taxon>Bacillaceae</taxon>
        <taxon>Gracilibacillus</taxon>
    </lineage>
</organism>
<evidence type="ECO:0000313" key="1">
    <source>
        <dbReference type="EMBL" id="MDX8047691.1"/>
    </source>
</evidence>
<reference evidence="1" key="1">
    <citation type="submission" date="2023-11" db="EMBL/GenBank/DDBJ databases">
        <title>Gracilibacillus pellucida a moderately halophilic bacterium isolated from saline soil in Xinjiang province.</title>
        <authorList>
            <person name="Zhang Z."/>
            <person name="Tan F."/>
            <person name="Wang Y."/>
            <person name="Xia M."/>
        </authorList>
    </citation>
    <scope>NUCLEOTIDE SEQUENCE</scope>
    <source>
        <strain evidence="1">S3-1-1</strain>
    </source>
</reference>
<accession>A0ACC6M9Q1</accession>
<comment type="caution">
    <text evidence="1">The sequence shown here is derived from an EMBL/GenBank/DDBJ whole genome shotgun (WGS) entry which is preliminary data.</text>
</comment>
<name>A0ACC6M9Q1_9BACI</name>
<evidence type="ECO:0000313" key="2">
    <source>
        <dbReference type="Proteomes" id="UP001277972"/>
    </source>
</evidence>
<gene>
    <name evidence="1" type="ORF">SH601_17160</name>
</gene>